<dbReference type="EMBL" id="JBIHSN010000004">
    <property type="protein sequence ID" value="MFH0267300.1"/>
    <property type="molecule type" value="Genomic_DNA"/>
</dbReference>
<dbReference type="Pfam" id="PF11459">
    <property type="entry name" value="AbiEi_3"/>
    <property type="match status" value="1"/>
</dbReference>
<dbReference type="InterPro" id="IPR021561">
    <property type="entry name" value="AbiEi_3"/>
</dbReference>
<dbReference type="Proteomes" id="UP001607151">
    <property type="component" value="Unassembled WGS sequence"/>
</dbReference>
<evidence type="ECO:0000259" key="1">
    <source>
        <dbReference type="Pfam" id="PF17194"/>
    </source>
</evidence>
<dbReference type="Pfam" id="PF17194">
    <property type="entry name" value="AbiEi_3_N"/>
    <property type="match status" value="1"/>
</dbReference>
<gene>
    <name evidence="2" type="ORF">ACGRQ9_17790</name>
</gene>
<evidence type="ECO:0000313" key="2">
    <source>
        <dbReference type="EMBL" id="MFH0267300.1"/>
    </source>
</evidence>
<proteinExistence type="predicted"/>
<accession>A0ABW7J1Z3</accession>
<name>A0ABW7J1Z3_9VIBR</name>
<comment type="caution">
    <text evidence="2">The sequence shown here is derived from an EMBL/GenBank/DDBJ whole genome shotgun (WGS) entry which is preliminary data.</text>
</comment>
<protein>
    <submittedName>
        <fullName evidence="2">Type IV toxin-antitoxin system AbiEi family antitoxin</fullName>
    </submittedName>
</protein>
<dbReference type="InterPro" id="IPR033455">
    <property type="entry name" value="AbiEi_3_N"/>
</dbReference>
<keyword evidence="3" id="KW-1185">Reference proteome</keyword>
<dbReference type="RefSeq" id="WP_394608833.1">
    <property type="nucleotide sequence ID" value="NZ_JBIHSN010000004.1"/>
</dbReference>
<reference evidence="2 3" key="1">
    <citation type="submission" date="2024-10" db="EMBL/GenBank/DDBJ databases">
        <authorList>
            <person name="Yibar A."/>
            <person name="Saticioglu I.B."/>
            <person name="Duman M."/>
            <person name="Ajmi N."/>
            <person name="Gurler F."/>
            <person name="Ay H."/>
            <person name="Onuk E."/>
            <person name="Guler S."/>
            <person name="Romalde J.L."/>
        </authorList>
    </citation>
    <scope>NUCLEOTIDE SEQUENCE [LARGE SCALE GENOMIC DNA]</scope>
    <source>
        <strain evidence="2 3">14-MA-B</strain>
    </source>
</reference>
<feature type="domain" description="Transcriptional regulator AbiEi antitoxin N-terminal" evidence="1">
    <location>
        <begin position="1"/>
        <end position="96"/>
    </location>
</feature>
<sequence length="263" mass="29834">MSSKINWLVSHTSPSSIVLLPWLLEHGIGYSLAQKYAKSGWLKRLASGVYYRPDARNDALPTWVEALHALNSQLQLPVHLAGLSSLTHQGLSHYLPVSKEQVWLGVEQKADLPKWFREFDSSSWSYCTNTKLELMAEKDLKTITVQGQEIKASCPELAAYEVVDAIGKLISFEHAAELFQGLVNLSPRKVQSLLERSDAIQANRIFLFLSHYHGHQWVKRLDESKIKLGSGKRQVVECGRYDERYKITVPITLDISKKEQDYG</sequence>
<organism evidence="2 3">
    <name type="scientific">Vibrio rumoiensis</name>
    <dbReference type="NCBI Taxonomy" id="76258"/>
    <lineage>
        <taxon>Bacteria</taxon>
        <taxon>Pseudomonadati</taxon>
        <taxon>Pseudomonadota</taxon>
        <taxon>Gammaproteobacteria</taxon>
        <taxon>Vibrionales</taxon>
        <taxon>Vibrionaceae</taxon>
        <taxon>Vibrio</taxon>
    </lineage>
</organism>
<evidence type="ECO:0000313" key="3">
    <source>
        <dbReference type="Proteomes" id="UP001607151"/>
    </source>
</evidence>